<gene>
    <name evidence="1" type="ORF">OWV82_017678</name>
</gene>
<protein>
    <submittedName>
        <fullName evidence="1">Protein N-terminal asparagine amidohydrolase-like</fullName>
    </submittedName>
</protein>
<comment type="caution">
    <text evidence="1">The sequence shown here is derived from an EMBL/GenBank/DDBJ whole genome shotgun (WGS) entry which is preliminary data.</text>
</comment>
<reference evidence="1 2" key="1">
    <citation type="journal article" date="2023" name="Science">
        <title>Complex scaffold remodeling in plant triterpene biosynthesis.</title>
        <authorList>
            <person name="De La Pena R."/>
            <person name="Hodgson H."/>
            <person name="Liu J.C."/>
            <person name="Stephenson M.J."/>
            <person name="Martin A.C."/>
            <person name="Owen C."/>
            <person name="Harkess A."/>
            <person name="Leebens-Mack J."/>
            <person name="Jimenez L.E."/>
            <person name="Osbourn A."/>
            <person name="Sattely E.S."/>
        </authorList>
    </citation>
    <scope>NUCLEOTIDE SEQUENCE [LARGE SCALE GENOMIC DNA]</scope>
    <source>
        <strain evidence="2">cv. JPN11</strain>
        <tissue evidence="1">Leaf</tissue>
    </source>
</reference>
<dbReference type="Proteomes" id="UP001164539">
    <property type="component" value="Chromosome 9"/>
</dbReference>
<name>A0ACC1XJZ8_MELAZ</name>
<accession>A0ACC1XJZ8</accession>
<keyword evidence="2" id="KW-1185">Reference proteome</keyword>
<evidence type="ECO:0000313" key="2">
    <source>
        <dbReference type="Proteomes" id="UP001164539"/>
    </source>
</evidence>
<organism evidence="1 2">
    <name type="scientific">Melia azedarach</name>
    <name type="common">Chinaberry tree</name>
    <dbReference type="NCBI Taxonomy" id="155640"/>
    <lineage>
        <taxon>Eukaryota</taxon>
        <taxon>Viridiplantae</taxon>
        <taxon>Streptophyta</taxon>
        <taxon>Embryophyta</taxon>
        <taxon>Tracheophyta</taxon>
        <taxon>Spermatophyta</taxon>
        <taxon>Magnoliopsida</taxon>
        <taxon>eudicotyledons</taxon>
        <taxon>Gunneridae</taxon>
        <taxon>Pentapetalae</taxon>
        <taxon>rosids</taxon>
        <taxon>malvids</taxon>
        <taxon>Sapindales</taxon>
        <taxon>Meliaceae</taxon>
        <taxon>Melia</taxon>
    </lineage>
</organism>
<evidence type="ECO:0000313" key="1">
    <source>
        <dbReference type="EMBL" id="KAJ4711700.1"/>
    </source>
</evidence>
<proteinExistence type="predicted"/>
<dbReference type="EMBL" id="CM051402">
    <property type="protein sequence ID" value="KAJ4711700.1"/>
    <property type="molecule type" value="Genomic_DNA"/>
</dbReference>
<sequence length="346" mass="39024">MIFVADLPFSTDSSSSLSSSSQGSDTLIALMEHPFLLSAAQSFKCMEERKVSASDERSTHCKYIYIFQGEYATVDPARVDYVGTDEATTCVGLVIRNRRNGMTSVAHMDSPNIVEIGLSQMLSLVVDHDLDPDLDVHLVGGFDDVSPNYANGSTVSNNYTDLDGYSLPLCTKLVDTLQRRQEKFHIQTLYVLGHNTKRDSQGNGYPIFHGLLIETATGFLKPASFDRTSRCPDEIVRRIRVTSSYEDSSWDGKLLGTYETETDRFVIAPCHWTSRQLRIVMTLQHLSEVEILRKCSSSPSAEGPDFVENQKRRWNYLIKHPDWRETFPANQPRIFERTADGGWIKC</sequence>